<dbReference type="Pfam" id="PF13374">
    <property type="entry name" value="TPR_10"/>
    <property type="match status" value="2"/>
</dbReference>
<dbReference type="Proteomes" id="UP000009047">
    <property type="component" value="Chromosome"/>
</dbReference>
<keyword evidence="2" id="KW-1185">Reference proteome</keyword>
<dbReference type="eggNOG" id="COG0457">
    <property type="taxonomic scope" value="Bacteria"/>
</dbReference>
<organism evidence="1 2">
    <name type="scientific">Desulfarculus baarsii (strain ATCC 33931 / DSM 2075 / LMG 7858 / VKM B-1802 / 2st14)</name>
    <dbReference type="NCBI Taxonomy" id="644282"/>
    <lineage>
        <taxon>Bacteria</taxon>
        <taxon>Pseudomonadati</taxon>
        <taxon>Thermodesulfobacteriota</taxon>
        <taxon>Desulfarculia</taxon>
        <taxon>Desulfarculales</taxon>
        <taxon>Desulfarculaceae</taxon>
        <taxon>Desulfarculus</taxon>
    </lineage>
</organism>
<dbReference type="KEGG" id="dbr:Deba_0102"/>
<name>E1QDG2_DESB2</name>
<dbReference type="Gene3D" id="1.25.40.10">
    <property type="entry name" value="Tetratricopeptide repeat domain"/>
    <property type="match status" value="1"/>
</dbReference>
<gene>
    <name evidence="1" type="ordered locus">Deba_0102</name>
</gene>
<dbReference type="SMART" id="SM00028">
    <property type="entry name" value="TPR"/>
    <property type="match status" value="4"/>
</dbReference>
<evidence type="ECO:0000313" key="1">
    <source>
        <dbReference type="EMBL" id="ADK83481.1"/>
    </source>
</evidence>
<reference evidence="1 2" key="1">
    <citation type="journal article" date="2010" name="Stand. Genomic Sci.">
        <title>Complete genome sequence of Desulfarculus baarsii type strain (2st14).</title>
        <authorList>
            <person name="Sun H."/>
            <person name="Spring S."/>
            <person name="Lapidus A."/>
            <person name="Davenport K."/>
            <person name="Del Rio T.G."/>
            <person name="Tice H."/>
            <person name="Nolan M."/>
            <person name="Copeland A."/>
            <person name="Cheng J.F."/>
            <person name="Lucas S."/>
            <person name="Tapia R."/>
            <person name="Goodwin L."/>
            <person name="Pitluck S."/>
            <person name="Ivanova N."/>
            <person name="Pagani I."/>
            <person name="Mavromatis K."/>
            <person name="Ovchinnikova G."/>
            <person name="Pati A."/>
            <person name="Chen A."/>
            <person name="Palaniappan K."/>
            <person name="Hauser L."/>
            <person name="Chang Y.J."/>
            <person name="Jeffries C.D."/>
            <person name="Detter J.C."/>
            <person name="Han C."/>
            <person name="Rohde M."/>
            <person name="Brambilla E."/>
            <person name="Goker M."/>
            <person name="Woyke T."/>
            <person name="Bristow J."/>
            <person name="Eisen J.A."/>
            <person name="Markowitz V."/>
            <person name="Hugenholtz P."/>
            <person name="Kyrpides N.C."/>
            <person name="Klenk H.P."/>
            <person name="Land M."/>
        </authorList>
    </citation>
    <scope>NUCLEOTIDE SEQUENCE [LARGE SCALE GENOMIC DNA]</scope>
    <source>
        <strain evidence="2">ATCC 33931 / DSM 2075 / LMG 7858 / VKM B-1802 / 2st14</strain>
    </source>
</reference>
<dbReference type="RefSeq" id="WP_013256937.1">
    <property type="nucleotide sequence ID" value="NC_014365.1"/>
</dbReference>
<dbReference type="InterPro" id="IPR019734">
    <property type="entry name" value="TPR_rpt"/>
</dbReference>
<proteinExistence type="predicted"/>
<evidence type="ECO:0008006" key="3">
    <source>
        <dbReference type="Google" id="ProtNLM"/>
    </source>
</evidence>
<protein>
    <recommendedName>
        <fullName evidence="3">TPR repeat-containing protein</fullName>
    </recommendedName>
</protein>
<dbReference type="SUPFAM" id="SSF48452">
    <property type="entry name" value="TPR-like"/>
    <property type="match status" value="1"/>
</dbReference>
<dbReference type="EMBL" id="CP002085">
    <property type="protein sequence ID" value="ADK83481.1"/>
    <property type="molecule type" value="Genomic_DNA"/>
</dbReference>
<dbReference type="AlphaFoldDB" id="E1QDG2"/>
<dbReference type="STRING" id="644282.Deba_0102"/>
<dbReference type="InterPro" id="IPR011990">
    <property type="entry name" value="TPR-like_helical_dom_sf"/>
</dbReference>
<accession>E1QDG2</accession>
<dbReference type="HOGENOM" id="CLU_361602_0_0_7"/>
<sequence length="773" mass="84322">MPLKLSDALLHLSCKIAEKLPHAAGLALAVAYCAASGQQIPAFVVGALAGDVAVKGVEGLCRMATDGASEAEVLAAADALASANARPIEELAAVIASLKDDLANLPEALRQNLLAQIKKEQRELHEQWGRRIMELVGAPPFEIICTVAELLANEPKVSEHGLIHVVDRPESTAIFQAFKAGQTKTVLLRGRALSGKTFLAFKVAQRWIASGGRVAWIKYHTDINGYINAVKYDVHDHANLPLLIWDLPFNKALDETFFESLQLFPGPAMITVRVGELNVAPRDLEALTQPGFKRCLCKNGFLNPVREKLDLFLGPVHDHRQVLSAIIEAHNYRLSLTESAKDAIAERMFVGQGADQTTLLGLGRAYLMALANLPPKPSMEPLDRLDVHRLEGPNRAALSANEQVKNIFAHTVGADEKEFLTALRLYKQWTFSEGMHEDVLTATIQACCDAGRTMRDCRADLTERGVLTHAPPWYWVWHDLQLDVAPNQPDDTANDVLARTVEHLARSLACATNDQSKKTLAQAAGGFAAKLQQNGLWREALGLHDAALHARRNLAEAHVAGEEEASALAGTCNLGILLAEMGQRPAALALFQEALKIYRDLAREQPKAYLPNVAMTCNNLGALFYAMGQHAEAAKRHAEALMIRYACWLELPAAYAERLGKSLAAIRKLATNTEFSGRQQWLAELWRGMLGRFGGNLWLLCLPLCQTFAEAGLPALAMEPYVLLAITLEKQQDPAAAAQAAALVESLRPALGAEFEPLRQGLRAKFAPLLADL</sequence>
<evidence type="ECO:0000313" key="2">
    <source>
        <dbReference type="Proteomes" id="UP000009047"/>
    </source>
</evidence>